<dbReference type="Proteomes" id="UP000007934">
    <property type="component" value="Chromosome"/>
</dbReference>
<proteinExistence type="predicted"/>
<dbReference type="EMBL" id="FQ670179">
    <property type="protein sequence ID" value="CCA30643.1"/>
    <property type="molecule type" value="Genomic_DNA"/>
</dbReference>
<reference evidence="1 2" key="1">
    <citation type="journal article" date="2011" name="Genome Biol. Evol.">
        <title>Comparative whole genome sequence analysis of the carcinogenic bacterial model pathogen Helicobacter felis.</title>
        <authorList>
            <person name="Arnold I.C."/>
            <person name="Zigova Z."/>
            <person name="Holden M."/>
            <person name="Lawley T.D."/>
            <person name="Rad R."/>
            <person name="Dougan G."/>
            <person name="Falkow S."/>
            <person name="Bentley S.D."/>
            <person name="Muller A."/>
        </authorList>
    </citation>
    <scope>NUCLEOTIDE SEQUENCE [LARGE SCALE GENOMIC DNA]</scope>
    <source>
        <strain evidence="2">ATCC 49179 / CCUG 28539 / NCTC 12436 / CS1</strain>
    </source>
</reference>
<organism evidence="1 2">
    <name type="scientific">Helicobacter felis (strain ATCC 49179 / CCUG 28539 / NCTC 12436 / CS1)</name>
    <dbReference type="NCBI Taxonomy" id="936155"/>
    <lineage>
        <taxon>Bacteria</taxon>
        <taxon>Pseudomonadati</taxon>
        <taxon>Campylobacterota</taxon>
        <taxon>Epsilonproteobacteria</taxon>
        <taxon>Campylobacterales</taxon>
        <taxon>Helicobacteraceae</taxon>
        <taxon>Helicobacter</taxon>
    </lineage>
</organism>
<name>F2QAA5_HELFC</name>
<protein>
    <submittedName>
        <fullName evidence="1">Adenine specific DNA methyltransferase</fullName>
    </submittedName>
</protein>
<sequence>MFMRVLVVVLGVFCLGCTPRVVYKEVYIPTKCQIVRPARPSKDLEVLEYLRELLAYTEELEK</sequence>
<dbReference type="HOGENOM" id="CLU_193684_1_0_7"/>
<feature type="non-terminal residue" evidence="1">
    <location>
        <position position="62"/>
    </location>
</feature>
<gene>
    <name evidence="1" type="ordered locus">Hfelis_13950</name>
</gene>
<keyword evidence="2" id="KW-1185">Reference proteome</keyword>
<dbReference type="GO" id="GO:0008168">
    <property type="term" value="F:methyltransferase activity"/>
    <property type="evidence" value="ECO:0007669"/>
    <property type="project" value="UniProtKB-KW"/>
</dbReference>
<keyword evidence="1" id="KW-0808">Transferase</keyword>
<keyword evidence="1" id="KW-0489">Methyltransferase</keyword>
<evidence type="ECO:0000313" key="2">
    <source>
        <dbReference type="Proteomes" id="UP000007934"/>
    </source>
</evidence>
<dbReference type="GO" id="GO:0032259">
    <property type="term" value="P:methylation"/>
    <property type="evidence" value="ECO:0007669"/>
    <property type="project" value="UniProtKB-KW"/>
</dbReference>
<accession>F2QAA5</accession>
<dbReference type="AlphaFoldDB" id="F2QAA5"/>
<dbReference type="KEGG" id="hfe:HFELIS_13950"/>
<evidence type="ECO:0000313" key="1">
    <source>
        <dbReference type="EMBL" id="CCA30643.1"/>
    </source>
</evidence>